<feature type="region of interest" description="Disordered" evidence="1">
    <location>
        <begin position="85"/>
        <end position="106"/>
    </location>
</feature>
<gene>
    <name evidence="2" type="ORF">H924_07110</name>
</gene>
<evidence type="ECO:0000313" key="2">
    <source>
        <dbReference type="EMBL" id="AGG66864.1"/>
    </source>
</evidence>
<dbReference type="KEGG" id="ccn:H924_07110"/>
<protein>
    <recommendedName>
        <fullName evidence="4">Holin</fullName>
    </recommendedName>
</protein>
<dbReference type="eggNOG" id="ENOG5031JW6">
    <property type="taxonomic scope" value="Bacteria"/>
</dbReference>
<organism evidence="2 3">
    <name type="scientific">Corynebacterium callunae DSM 20147</name>
    <dbReference type="NCBI Taxonomy" id="1121353"/>
    <lineage>
        <taxon>Bacteria</taxon>
        <taxon>Bacillati</taxon>
        <taxon>Actinomycetota</taxon>
        <taxon>Actinomycetes</taxon>
        <taxon>Mycobacteriales</taxon>
        <taxon>Corynebacteriaceae</taxon>
        <taxon>Corynebacterium</taxon>
    </lineage>
</organism>
<dbReference type="RefSeq" id="WP_015651295.1">
    <property type="nucleotide sequence ID" value="NC_020506.1"/>
</dbReference>
<feature type="compositionally biased region" description="Polar residues" evidence="1">
    <location>
        <begin position="97"/>
        <end position="106"/>
    </location>
</feature>
<evidence type="ECO:0000313" key="3">
    <source>
        <dbReference type="Proteomes" id="UP000011760"/>
    </source>
</evidence>
<proteinExistence type="predicted"/>
<dbReference type="AlphaFoldDB" id="M1ULB6"/>
<evidence type="ECO:0000256" key="1">
    <source>
        <dbReference type="SAM" id="MobiDB-lite"/>
    </source>
</evidence>
<dbReference type="HOGENOM" id="CLU_2218622_0_0_11"/>
<keyword evidence="3" id="KW-1185">Reference proteome</keyword>
<evidence type="ECO:0008006" key="4">
    <source>
        <dbReference type="Google" id="ProtNLM"/>
    </source>
</evidence>
<dbReference type="EMBL" id="CP004354">
    <property type="protein sequence ID" value="AGG66864.1"/>
    <property type="molecule type" value="Genomic_DNA"/>
</dbReference>
<accession>M1ULB6</accession>
<dbReference type="STRING" id="1121353.H924_07110"/>
<name>M1ULB6_9CORY</name>
<dbReference type="Proteomes" id="UP000011760">
    <property type="component" value="Chromosome"/>
</dbReference>
<dbReference type="OrthoDB" id="4428042at2"/>
<dbReference type="PATRIC" id="fig|1121353.3.peg.1449"/>
<reference evidence="2 3" key="1">
    <citation type="submission" date="2013-02" db="EMBL/GenBank/DDBJ databases">
        <title>The complete genome sequence of Corynebacterium callunae DSM 20147.</title>
        <authorList>
            <person name="Ruckert C."/>
            <person name="Albersmeier A."/>
            <person name="Kalinowski J."/>
        </authorList>
    </citation>
    <scope>NUCLEOTIDE SEQUENCE [LARGE SCALE GENOMIC DNA]</scope>
    <source>
        <strain evidence="2 3">DSM 20147</strain>
    </source>
</reference>
<sequence length="106" mass="10998">MASLFQSTVAQAIADQPWYMRRKDSITAVAGTVLQLANVLVASSSDLPEWANILVAVVIGAAQIAIHAGTKGAITPSMAQRLEQAGSDAHLERASVSGVTVNPEQG</sequence>